<reference evidence="3 5" key="2">
    <citation type="submission" date="2019-02" db="EMBL/GenBank/DDBJ databases">
        <title>Complete Genome Sequence and Methylome Analysis of Brevibacterium luteolum NEB1784.</title>
        <authorList>
            <person name="Fomenkov A."/>
            <person name="Roberts R.J."/>
        </authorList>
    </citation>
    <scope>NUCLEOTIDE SEQUENCE [LARGE SCALE GENOMIC DNA]</scope>
    <source>
        <strain evidence="3 5">NEB1784</strain>
    </source>
</reference>
<dbReference type="InterPro" id="IPR025962">
    <property type="entry name" value="SdpI/YhfL"/>
</dbReference>
<evidence type="ECO:0000313" key="5">
    <source>
        <dbReference type="Proteomes" id="UP000501518"/>
    </source>
</evidence>
<dbReference type="RefSeq" id="WP_102162631.1">
    <property type="nucleotide sequence ID" value="NZ_CP035810.1"/>
</dbReference>
<feature type="transmembrane region" description="Helical" evidence="1">
    <location>
        <begin position="87"/>
        <end position="108"/>
    </location>
</feature>
<evidence type="ECO:0000313" key="2">
    <source>
        <dbReference type="EMBL" id="PMB97548.1"/>
    </source>
</evidence>
<dbReference type="EMBL" id="CP035810">
    <property type="protein sequence ID" value="QIN28045.1"/>
    <property type="molecule type" value="Genomic_DNA"/>
</dbReference>
<feature type="transmembrane region" description="Helical" evidence="1">
    <location>
        <begin position="6"/>
        <end position="26"/>
    </location>
</feature>
<organism evidence="2 4">
    <name type="scientific">Brevibacterium luteolum</name>
    <dbReference type="NCBI Taxonomy" id="199591"/>
    <lineage>
        <taxon>Bacteria</taxon>
        <taxon>Bacillati</taxon>
        <taxon>Actinomycetota</taxon>
        <taxon>Actinomycetes</taxon>
        <taxon>Micrococcales</taxon>
        <taxon>Brevibacteriaceae</taxon>
        <taxon>Brevibacterium</taxon>
    </lineage>
</organism>
<feature type="transmembrane region" description="Helical" evidence="1">
    <location>
        <begin position="63"/>
        <end position="81"/>
    </location>
</feature>
<keyword evidence="4" id="KW-1185">Reference proteome</keyword>
<keyword evidence="1" id="KW-1133">Transmembrane helix</keyword>
<protein>
    <submittedName>
        <fullName evidence="3">SdpI family protein</fullName>
    </submittedName>
</protein>
<reference evidence="2 4" key="1">
    <citation type="submission" date="2017-09" db="EMBL/GenBank/DDBJ databases">
        <title>Bacterial strain isolated from the female urinary microbiota.</title>
        <authorList>
            <person name="Thomas-White K."/>
            <person name="Kumar N."/>
            <person name="Forster S."/>
            <person name="Putonti C."/>
            <person name="Lawley T."/>
            <person name="Wolfe A.J."/>
        </authorList>
    </citation>
    <scope>NUCLEOTIDE SEQUENCE [LARGE SCALE GENOMIC DNA]</scope>
    <source>
        <strain evidence="2 4">UMB0680</strain>
    </source>
</reference>
<keyword evidence="1" id="KW-0472">Membrane</keyword>
<dbReference type="EMBL" id="PNFZ01000006">
    <property type="protein sequence ID" value="PMB97548.1"/>
    <property type="molecule type" value="Genomic_DNA"/>
</dbReference>
<dbReference type="KEGG" id="blut:EW640_01160"/>
<dbReference type="Proteomes" id="UP000501518">
    <property type="component" value="Chromosome"/>
</dbReference>
<evidence type="ECO:0000313" key="3">
    <source>
        <dbReference type="EMBL" id="QIN28045.1"/>
    </source>
</evidence>
<dbReference type="AlphaFoldDB" id="A0A2N6PFV3"/>
<dbReference type="GeneID" id="86843409"/>
<dbReference type="Pfam" id="PF13630">
    <property type="entry name" value="SdpI"/>
    <property type="match status" value="1"/>
</dbReference>
<gene>
    <name evidence="2" type="ORF">CJ198_10895</name>
    <name evidence="3" type="ORF">EW640_01160</name>
</gene>
<dbReference type="Proteomes" id="UP000235703">
    <property type="component" value="Unassembled WGS sequence"/>
</dbReference>
<evidence type="ECO:0000313" key="4">
    <source>
        <dbReference type="Proteomes" id="UP000235703"/>
    </source>
</evidence>
<evidence type="ECO:0000256" key="1">
    <source>
        <dbReference type="SAM" id="Phobius"/>
    </source>
</evidence>
<accession>A0A2N6PFV3</accession>
<dbReference type="OrthoDB" id="4481397at2"/>
<keyword evidence="1" id="KW-0812">Transmembrane</keyword>
<sequence>MTDLIAALTTGLSLALAGVIVVAVAYRGQRGTLRRNLWVGLRTATLMESDEAWTTGHRAAARYMYVAGAGLIVAGVASVFLTEAALAIVALAGCVWVLAWVLIASRVATTAAARE</sequence>
<name>A0A2N6PFV3_9MICO</name>
<proteinExistence type="predicted"/>